<organism evidence="1 2">
    <name type="scientific">Flavobacterium litorale</name>
    <dbReference type="NCBI Taxonomy" id="2856519"/>
    <lineage>
        <taxon>Bacteria</taxon>
        <taxon>Pseudomonadati</taxon>
        <taxon>Bacteroidota</taxon>
        <taxon>Flavobacteriia</taxon>
        <taxon>Flavobacteriales</taxon>
        <taxon>Flavobacteriaceae</taxon>
        <taxon>Flavobacterium</taxon>
    </lineage>
</organism>
<proteinExistence type="predicted"/>
<keyword evidence="2" id="KW-1185">Reference proteome</keyword>
<dbReference type="Proteomes" id="UP000825381">
    <property type="component" value="Chromosome"/>
</dbReference>
<evidence type="ECO:0000313" key="1">
    <source>
        <dbReference type="EMBL" id="QYJ68732.1"/>
    </source>
</evidence>
<evidence type="ECO:0000313" key="2">
    <source>
        <dbReference type="Proteomes" id="UP000825381"/>
    </source>
</evidence>
<sequence>MTKLEVETLFDTFKFKLQYYQIGQKCLKLLNGNFIFEILYRTRKDHRKWNSKLEKLLEANNIADEDYFRIITIISYDIKFEFICKDDLSKFLQIDVLHNDFTNKDYQEFIDKNYDEQLVVFFIDGKIPKEIQLFSEEKYLQLKRERFNIVGIWKNNNIYYEFKYGEVFTNDINDNYHEGKYVLTDDLIIIEYKTSGIKGKKIKELLSFQKDLNSLIIDNITSKERFYLGRCTTENLPNFYVHLPDREKIF</sequence>
<gene>
    <name evidence="1" type="ORF">K1I41_02295</name>
</gene>
<reference evidence="1 2" key="1">
    <citation type="submission" date="2021-07" db="EMBL/GenBank/DDBJ databases">
        <title>Flavobacterium WSW3-B6 sp.nov, isolated from seaweed.</title>
        <authorList>
            <person name="Muhammad N."/>
            <person name="Ho H."/>
            <person name="Lee Y.-J."/>
            <person name="Nguyen T."/>
            <person name="Ho J."/>
            <person name="Kim S.-G."/>
        </authorList>
    </citation>
    <scope>NUCLEOTIDE SEQUENCE [LARGE SCALE GENOMIC DNA]</scope>
    <source>
        <strain evidence="1 2">WSW3-B6</strain>
    </source>
</reference>
<dbReference type="RefSeq" id="WP_220641071.1">
    <property type="nucleotide sequence ID" value="NZ_CP080429.1"/>
</dbReference>
<dbReference type="EMBL" id="CP080429">
    <property type="protein sequence ID" value="QYJ68732.1"/>
    <property type="molecule type" value="Genomic_DNA"/>
</dbReference>
<name>A0ABX8V894_9FLAO</name>
<protein>
    <submittedName>
        <fullName evidence="1">Uncharacterized protein</fullName>
    </submittedName>
</protein>
<accession>A0ABX8V894</accession>